<protein>
    <submittedName>
        <fullName evidence="1">Uncharacterized protein</fullName>
    </submittedName>
</protein>
<dbReference type="STRING" id="662367.SAMN05216167_112134"/>
<reference evidence="1 2" key="1">
    <citation type="submission" date="2016-10" db="EMBL/GenBank/DDBJ databases">
        <authorList>
            <person name="de Groot N.N."/>
        </authorList>
    </citation>
    <scope>NUCLEOTIDE SEQUENCE [LARGE SCALE GENOMIC DNA]</scope>
    <source>
        <strain evidence="1 2">DSM 26130</strain>
    </source>
</reference>
<gene>
    <name evidence="1" type="ORF">SAMN05216167_112134</name>
</gene>
<accession>A0A1I1ZIL6</accession>
<proteinExistence type="predicted"/>
<dbReference type="RefSeq" id="WP_093831159.1">
    <property type="nucleotide sequence ID" value="NZ_FOLQ01000012.1"/>
</dbReference>
<name>A0A1I1ZIL6_9BACT</name>
<dbReference type="OrthoDB" id="9836867at2"/>
<evidence type="ECO:0000313" key="1">
    <source>
        <dbReference type="EMBL" id="SFE31674.1"/>
    </source>
</evidence>
<keyword evidence="2" id="KW-1185">Reference proteome</keyword>
<dbReference type="EMBL" id="FOLQ01000012">
    <property type="protein sequence ID" value="SFE31674.1"/>
    <property type="molecule type" value="Genomic_DNA"/>
</dbReference>
<evidence type="ECO:0000313" key="2">
    <source>
        <dbReference type="Proteomes" id="UP000198598"/>
    </source>
</evidence>
<dbReference type="AlphaFoldDB" id="A0A1I1ZIL6"/>
<sequence>MTDEEIARNALAVRQLAFVDEVTFPKNVPLIFVELSPRLVSILPAEYHALQVMRESFTVINVIARYERYVEKLKRHEKYEAIEVAEEMLRIARIQASKL</sequence>
<organism evidence="1 2">
    <name type="scientific">Spirosoma endophyticum</name>
    <dbReference type="NCBI Taxonomy" id="662367"/>
    <lineage>
        <taxon>Bacteria</taxon>
        <taxon>Pseudomonadati</taxon>
        <taxon>Bacteroidota</taxon>
        <taxon>Cytophagia</taxon>
        <taxon>Cytophagales</taxon>
        <taxon>Cytophagaceae</taxon>
        <taxon>Spirosoma</taxon>
    </lineage>
</organism>
<dbReference type="Proteomes" id="UP000198598">
    <property type="component" value="Unassembled WGS sequence"/>
</dbReference>